<name>A0A0C9PXH7_LACPA</name>
<dbReference type="GeneID" id="57090033"/>
<evidence type="ECO:0000313" key="1">
    <source>
        <dbReference type="EMBL" id="GAN36849.1"/>
    </source>
</evidence>
<proteinExistence type="predicted"/>
<sequence>MLVKYKNDYEKIAMGLLSFIPDLKDVGHLKTELKMYTEDDSHALYLYKHKNDFVGVVGIELSADFVLVRHLSFSPNFRDQATAFAALTELTELFPNKKLMGALEHAPLIAAFNKFRKEDDHGTDTRAE</sequence>
<organism evidence="1 2">
    <name type="scientific">Lacticaseibacillus paracasei NRIC 0644</name>
    <dbReference type="NCBI Taxonomy" id="1435038"/>
    <lineage>
        <taxon>Bacteria</taxon>
        <taxon>Bacillati</taxon>
        <taxon>Bacillota</taxon>
        <taxon>Bacilli</taxon>
        <taxon>Lactobacillales</taxon>
        <taxon>Lactobacillaceae</taxon>
        <taxon>Lacticaseibacillus</taxon>
    </lineage>
</organism>
<dbReference type="AlphaFoldDB" id="A0A0C9PXH7"/>
<gene>
    <name evidence="1" type="ORF">LC0644_1438</name>
</gene>
<dbReference type="RefSeq" id="WP_003565339.1">
    <property type="nucleotide sequence ID" value="NZ_BAYM01000089.1"/>
</dbReference>
<evidence type="ECO:0000313" key="2">
    <source>
        <dbReference type="Proteomes" id="UP000032552"/>
    </source>
</evidence>
<reference evidence="2" key="1">
    <citation type="submission" date="2014-05" db="EMBL/GenBank/DDBJ databases">
        <title>Whole genome sequencing of Lactobacillus casei NRIC0644.</title>
        <authorList>
            <person name="Atarashi H."/>
            <person name="Yoshida Y."/>
            <person name="Fujimura S."/>
            <person name="Tanaka N."/>
            <person name="Shiwa Y."/>
            <person name="Yoshikawa H."/>
            <person name="Okada S."/>
            <person name="Nakagawa J."/>
        </authorList>
    </citation>
    <scope>NUCLEOTIDE SEQUENCE [LARGE SCALE GENOMIC DNA]</scope>
    <source>
        <strain evidence="2">NRIC0644</strain>
    </source>
</reference>
<dbReference type="Gene3D" id="3.40.630.30">
    <property type="match status" value="1"/>
</dbReference>
<comment type="caution">
    <text evidence="1">The sequence shown here is derived from an EMBL/GenBank/DDBJ whole genome shotgun (WGS) entry which is preliminary data.</text>
</comment>
<protein>
    <submittedName>
        <fullName evidence="1">Reductase</fullName>
    </submittedName>
</protein>
<accession>A0A0C9PXH7</accession>
<dbReference type="Proteomes" id="UP000032552">
    <property type="component" value="Unassembled WGS sequence"/>
</dbReference>
<dbReference type="EMBL" id="BAYM01000089">
    <property type="protein sequence ID" value="GAN36849.1"/>
    <property type="molecule type" value="Genomic_DNA"/>
</dbReference>